<reference evidence="2" key="1">
    <citation type="submission" date="2020-11" db="EMBL/GenBank/DDBJ databases">
        <authorList>
            <person name="Tran Van P."/>
        </authorList>
    </citation>
    <scope>NUCLEOTIDE SEQUENCE</scope>
</reference>
<evidence type="ECO:0000313" key="2">
    <source>
        <dbReference type="EMBL" id="CAD7229240.1"/>
    </source>
</evidence>
<dbReference type="Gene3D" id="3.30.1200.10">
    <property type="entry name" value="YggU-like"/>
    <property type="match status" value="1"/>
</dbReference>
<comment type="similarity">
    <text evidence="1">Belongs to the UPF0235 family.</text>
</comment>
<dbReference type="SMART" id="SM01152">
    <property type="entry name" value="DUF167"/>
    <property type="match status" value="1"/>
</dbReference>
<dbReference type="InterPro" id="IPR003746">
    <property type="entry name" value="DUF167"/>
</dbReference>
<dbReference type="NCBIfam" id="TIGR00251">
    <property type="entry name" value="DUF167 family protein"/>
    <property type="match status" value="1"/>
</dbReference>
<name>A0A7R8ZPE8_9CRUS</name>
<dbReference type="HAMAP" id="MF_00634">
    <property type="entry name" value="UPF0235"/>
    <property type="match status" value="1"/>
</dbReference>
<accession>A0A7R8ZPE8</accession>
<sequence length="137" mass="14338">MASKSKASKGVAKTAALNATSAKECGALRMHSNGKSIILHLHCKPGAAQSRITAVAEDAINVAIGAPPTGGEANTELIRFLSKVLGVRKTDLQLTSGHKGRDKSVQIQVSEGSSQIETFQALLQKQVTLELTTGHSH</sequence>
<dbReference type="PANTHER" id="PTHR13420:SF7">
    <property type="entry name" value="UPF0235 PROTEIN C15ORF40"/>
    <property type="match status" value="1"/>
</dbReference>
<dbReference type="AlphaFoldDB" id="A0A7R8ZPE8"/>
<dbReference type="Pfam" id="PF02594">
    <property type="entry name" value="DUF167"/>
    <property type="match status" value="1"/>
</dbReference>
<gene>
    <name evidence="2" type="ORF">CTOB1V02_LOCUS7113</name>
</gene>
<dbReference type="EMBL" id="OB661954">
    <property type="protein sequence ID" value="CAD7229240.1"/>
    <property type="molecule type" value="Genomic_DNA"/>
</dbReference>
<organism evidence="2">
    <name type="scientific">Cyprideis torosa</name>
    <dbReference type="NCBI Taxonomy" id="163714"/>
    <lineage>
        <taxon>Eukaryota</taxon>
        <taxon>Metazoa</taxon>
        <taxon>Ecdysozoa</taxon>
        <taxon>Arthropoda</taxon>
        <taxon>Crustacea</taxon>
        <taxon>Oligostraca</taxon>
        <taxon>Ostracoda</taxon>
        <taxon>Podocopa</taxon>
        <taxon>Podocopida</taxon>
        <taxon>Cytherocopina</taxon>
        <taxon>Cytheroidea</taxon>
        <taxon>Cytherideidae</taxon>
        <taxon>Cyprideis</taxon>
    </lineage>
</organism>
<protein>
    <submittedName>
        <fullName evidence="2">Uncharacterized protein</fullName>
    </submittedName>
</protein>
<dbReference type="PANTHER" id="PTHR13420">
    <property type="entry name" value="UPF0235 PROTEIN C15ORF40"/>
    <property type="match status" value="1"/>
</dbReference>
<dbReference type="SUPFAM" id="SSF69786">
    <property type="entry name" value="YggU-like"/>
    <property type="match status" value="1"/>
</dbReference>
<dbReference type="OrthoDB" id="244097at2759"/>
<proteinExistence type="inferred from homology"/>
<dbReference type="InterPro" id="IPR036591">
    <property type="entry name" value="YggU-like_sf"/>
</dbReference>
<evidence type="ECO:0000256" key="1">
    <source>
        <dbReference type="ARBA" id="ARBA00010364"/>
    </source>
</evidence>
<dbReference type="GO" id="GO:0005737">
    <property type="term" value="C:cytoplasm"/>
    <property type="evidence" value="ECO:0007669"/>
    <property type="project" value="TreeGrafter"/>
</dbReference>